<organism evidence="2">
    <name type="scientific">Echinococcus granulosus</name>
    <name type="common">Hydatid tapeworm</name>
    <dbReference type="NCBI Taxonomy" id="6210"/>
    <lineage>
        <taxon>Eukaryota</taxon>
        <taxon>Metazoa</taxon>
        <taxon>Spiralia</taxon>
        <taxon>Lophotrochozoa</taxon>
        <taxon>Platyhelminthes</taxon>
        <taxon>Cestoda</taxon>
        <taxon>Eucestoda</taxon>
        <taxon>Cyclophyllidea</taxon>
        <taxon>Taeniidae</taxon>
        <taxon>Echinococcus</taxon>
        <taxon>Echinococcus granulosus group</taxon>
    </lineage>
</organism>
<feature type="compositionally biased region" description="Pro residues" evidence="1">
    <location>
        <begin position="1"/>
        <end position="20"/>
    </location>
</feature>
<evidence type="ECO:0000313" key="2">
    <source>
        <dbReference type="EMBL" id="CDS15839.1"/>
    </source>
</evidence>
<dbReference type="Proteomes" id="UP000492820">
    <property type="component" value="Unassembled WGS sequence"/>
</dbReference>
<dbReference type="AlphaFoldDB" id="A0A068W7S2"/>
<reference evidence="2 3" key="1">
    <citation type="journal article" date="2013" name="Nature">
        <title>The genomes of four tapeworm species reveal adaptations to parasitism.</title>
        <authorList>
            <person name="Tsai I.J."/>
            <person name="Zarowiecki M."/>
            <person name="Holroyd N."/>
            <person name="Garciarrubio A."/>
            <person name="Sanchez-Flores A."/>
            <person name="Brooks K.L."/>
            <person name="Tracey A."/>
            <person name="Bobes R.J."/>
            <person name="Fragoso G."/>
            <person name="Sciutto E."/>
            <person name="Aslett M."/>
            <person name="Beasley H."/>
            <person name="Bennett H.M."/>
            <person name="Cai J."/>
            <person name="Camicia F."/>
            <person name="Clark R."/>
            <person name="Cucher M."/>
            <person name="De Silva N."/>
            <person name="Day T.A."/>
            <person name="Deplazes P."/>
            <person name="Estrada K."/>
            <person name="Fernandez C."/>
            <person name="Holland P.W."/>
            <person name="Hou J."/>
            <person name="Hu S."/>
            <person name="Huckvale T."/>
            <person name="Hung S.S."/>
            <person name="Kamenetzky L."/>
            <person name="Keane J.A."/>
            <person name="Kiss F."/>
            <person name="Koziol U."/>
            <person name="Lambert O."/>
            <person name="Liu K."/>
            <person name="Luo X."/>
            <person name="Luo Y."/>
            <person name="Macchiaroli N."/>
            <person name="Nichol S."/>
            <person name="Paps J."/>
            <person name="Parkinson J."/>
            <person name="Pouchkina-Stantcheva N."/>
            <person name="Riddiford N."/>
            <person name="Rosenzvit M."/>
            <person name="Salinas G."/>
            <person name="Wasmuth J.D."/>
            <person name="Zamanian M."/>
            <person name="Zheng Y."/>
            <person name="Cai X."/>
            <person name="Soberon X."/>
            <person name="Olson P.D."/>
            <person name="Laclette J.P."/>
            <person name="Brehm K."/>
            <person name="Berriman M."/>
            <person name="Garciarrubio A."/>
            <person name="Bobes R.J."/>
            <person name="Fragoso G."/>
            <person name="Sanchez-Flores A."/>
            <person name="Estrada K."/>
            <person name="Cevallos M.A."/>
            <person name="Morett E."/>
            <person name="Gonzalez V."/>
            <person name="Portillo T."/>
            <person name="Ochoa-Leyva A."/>
            <person name="Jose M.V."/>
            <person name="Sciutto E."/>
            <person name="Landa A."/>
            <person name="Jimenez L."/>
            <person name="Valdes V."/>
            <person name="Carrero J.C."/>
            <person name="Larralde C."/>
            <person name="Morales-Montor J."/>
            <person name="Limon-Lason J."/>
            <person name="Soberon X."/>
            <person name="Laclette J.P."/>
        </authorList>
    </citation>
    <scope>NUCLEOTIDE SEQUENCE [LARGE SCALE GENOMIC DNA]</scope>
</reference>
<dbReference type="WBParaSite" id="EgrG_002017600">
    <property type="protein sequence ID" value="EgrG_002017600"/>
    <property type="gene ID" value="EgrG_002017600"/>
</dbReference>
<reference evidence="4" key="3">
    <citation type="submission" date="2020-10" db="UniProtKB">
        <authorList>
            <consortium name="WormBaseParasite"/>
        </authorList>
    </citation>
    <scope>IDENTIFICATION</scope>
</reference>
<accession>A0A068W7S2</accession>
<evidence type="ECO:0000313" key="3">
    <source>
        <dbReference type="Proteomes" id="UP000492820"/>
    </source>
</evidence>
<feature type="region of interest" description="Disordered" evidence="1">
    <location>
        <begin position="1"/>
        <end position="23"/>
    </location>
</feature>
<name>A0A068W7S2_ECHGR</name>
<gene>
    <name evidence="2" type="ORF">EgrG_002017600</name>
</gene>
<evidence type="ECO:0000313" key="4">
    <source>
        <dbReference type="WBParaSite" id="EgrG_002017600"/>
    </source>
</evidence>
<sequence>MTLEDSPPPPPRPPPPPPVHISPGKSFNLPLRCPVSPSLSLSLPLPPPAFPVRAPLYPFFPSISPPHVRATEVTGRFVFQMQLPFRFLPYANEEGTDAKDLVANQLRTQCTDAVQ</sequence>
<reference evidence="2" key="2">
    <citation type="submission" date="2014-06" db="EMBL/GenBank/DDBJ databases">
        <authorList>
            <person name="Aslett M."/>
        </authorList>
    </citation>
    <scope>NUCLEOTIDE SEQUENCE</scope>
</reference>
<protein>
    <submittedName>
        <fullName evidence="2 4">Uncharacterized protein</fullName>
    </submittedName>
</protein>
<proteinExistence type="predicted"/>
<evidence type="ECO:0000256" key="1">
    <source>
        <dbReference type="SAM" id="MobiDB-lite"/>
    </source>
</evidence>
<dbReference type="EMBL" id="LK028576">
    <property type="protein sequence ID" value="CDS15839.1"/>
    <property type="molecule type" value="Genomic_DNA"/>
</dbReference>